<keyword evidence="1 2" id="KW-0472">Membrane</keyword>
<evidence type="ECO:0000259" key="3">
    <source>
        <dbReference type="PROSITE" id="PS51123"/>
    </source>
</evidence>
<dbReference type="Proteomes" id="UP000518892">
    <property type="component" value="Unassembled WGS sequence"/>
</dbReference>
<feature type="transmembrane region" description="Helical" evidence="2">
    <location>
        <begin position="21"/>
        <end position="42"/>
    </location>
</feature>
<dbReference type="AlphaFoldDB" id="A0A7W5EV68"/>
<reference evidence="4 5" key="1">
    <citation type="submission" date="2020-08" db="EMBL/GenBank/DDBJ databases">
        <title>Genomic Encyclopedia of Type Strains, Phase III (KMG-III): the genomes of soil and plant-associated and newly described type strains.</title>
        <authorList>
            <person name="Whitman W."/>
        </authorList>
    </citation>
    <scope>NUCLEOTIDE SEQUENCE [LARGE SCALE GENOMIC DNA]</scope>
    <source>
        <strain evidence="4 5">CECT 7744</strain>
    </source>
</reference>
<dbReference type="PANTHER" id="PTHR30329:SF21">
    <property type="entry name" value="LIPOPROTEIN YIAD-RELATED"/>
    <property type="match status" value="1"/>
</dbReference>
<evidence type="ECO:0000313" key="5">
    <source>
        <dbReference type="Proteomes" id="UP000518892"/>
    </source>
</evidence>
<keyword evidence="2" id="KW-0812">Transmembrane</keyword>
<dbReference type="InterPro" id="IPR050330">
    <property type="entry name" value="Bact_OuterMem_StrucFunc"/>
</dbReference>
<evidence type="ECO:0000256" key="2">
    <source>
        <dbReference type="SAM" id="Phobius"/>
    </source>
</evidence>
<evidence type="ECO:0000256" key="1">
    <source>
        <dbReference type="PROSITE-ProRule" id="PRU00473"/>
    </source>
</evidence>
<evidence type="ECO:0000313" key="4">
    <source>
        <dbReference type="EMBL" id="MBB3231951.1"/>
    </source>
</evidence>
<dbReference type="InterPro" id="IPR006665">
    <property type="entry name" value="OmpA-like"/>
</dbReference>
<protein>
    <submittedName>
        <fullName evidence="4">Outer membrane protein OmpA-like peptidoglycan-associated protein</fullName>
    </submittedName>
</protein>
<dbReference type="PANTHER" id="PTHR30329">
    <property type="entry name" value="STATOR ELEMENT OF FLAGELLAR MOTOR COMPLEX"/>
    <property type="match status" value="1"/>
</dbReference>
<accession>A0A7W5EV68</accession>
<dbReference type="GO" id="GO:0016020">
    <property type="term" value="C:membrane"/>
    <property type="evidence" value="ECO:0007669"/>
    <property type="project" value="UniProtKB-UniRule"/>
</dbReference>
<proteinExistence type="predicted"/>
<dbReference type="InterPro" id="IPR036737">
    <property type="entry name" value="OmpA-like_sf"/>
</dbReference>
<organism evidence="4 5">
    <name type="scientific">Halomonas stenophila</name>
    <dbReference type="NCBI Taxonomy" id="795312"/>
    <lineage>
        <taxon>Bacteria</taxon>
        <taxon>Pseudomonadati</taxon>
        <taxon>Pseudomonadota</taxon>
        <taxon>Gammaproteobacteria</taxon>
        <taxon>Oceanospirillales</taxon>
        <taxon>Halomonadaceae</taxon>
        <taxon>Halomonas</taxon>
    </lineage>
</organism>
<dbReference type="CDD" id="cd07185">
    <property type="entry name" value="OmpA_C-like"/>
    <property type="match status" value="1"/>
</dbReference>
<comment type="caution">
    <text evidence="4">The sequence shown here is derived from an EMBL/GenBank/DDBJ whole genome shotgun (WGS) entry which is preliminary data.</text>
</comment>
<keyword evidence="2" id="KW-1133">Transmembrane helix</keyword>
<dbReference type="EMBL" id="JACHXR010000008">
    <property type="protein sequence ID" value="MBB3231951.1"/>
    <property type="molecule type" value="Genomic_DNA"/>
</dbReference>
<feature type="domain" description="OmpA-like" evidence="3">
    <location>
        <begin position="227"/>
        <end position="363"/>
    </location>
</feature>
<gene>
    <name evidence="4" type="ORF">FHR97_002814</name>
</gene>
<dbReference type="Gene3D" id="3.30.1330.60">
    <property type="entry name" value="OmpA-like domain"/>
    <property type="match status" value="1"/>
</dbReference>
<dbReference type="Pfam" id="PF00691">
    <property type="entry name" value="OmpA"/>
    <property type="match status" value="1"/>
</dbReference>
<sequence>MLGDKTSTEQKFSYRKGTIMGLTAAEAFMLISFILLLLLGLWRQAAKERLNQAESFSKGLTAEQRDVALEYKDHLDQLNKVIISLNDYKDVIDEASADEVEEALRLRDKVQGYDPHVVEQRVRLLEKSLVEQLAEVAATISDDNLRALKDLATLEKIPNVQDIIEKDEALGEIANELEGYKDTGLSVEEVEHISQAREVSGRTGADVAEAINVQAGDKIEALGGEILDNGNVIFPESVLFDAGSAVIKAQFDNVLQEFCRPWFEILYGVNDSLSRVQIEGHASSDWNDEPPSVAFEKNLDLSQRRAGAVFKRCLAYGGNDEVASWAKSKLAAIGYSSSRPIIVNGEEDRERSRRVVFAIDVRTVEEAVTKNLSAHEI</sequence>
<dbReference type="PROSITE" id="PS51123">
    <property type="entry name" value="OMPA_2"/>
    <property type="match status" value="1"/>
</dbReference>
<dbReference type="RefSeq" id="WP_183384418.1">
    <property type="nucleotide sequence ID" value="NZ_JACHXR010000008.1"/>
</dbReference>
<keyword evidence="5" id="KW-1185">Reference proteome</keyword>
<name>A0A7W5EV68_9GAMM</name>
<dbReference type="SUPFAM" id="SSF103088">
    <property type="entry name" value="OmpA-like"/>
    <property type="match status" value="1"/>
</dbReference>